<dbReference type="EMBL" id="JAHRIN010007118">
    <property type="protein sequence ID" value="MEQ2193242.1"/>
    <property type="molecule type" value="Genomic_DNA"/>
</dbReference>
<protein>
    <submittedName>
        <fullName evidence="1">Uncharacterized protein</fullName>
    </submittedName>
</protein>
<dbReference type="Proteomes" id="UP001434883">
    <property type="component" value="Unassembled WGS sequence"/>
</dbReference>
<evidence type="ECO:0000313" key="2">
    <source>
        <dbReference type="Proteomes" id="UP001434883"/>
    </source>
</evidence>
<sequence length="108" mass="12078">MQINPHVGGLVEARERRGPIQCDPLNPMSPTRLEDSLNLGVFSVSTFRRYAARIQRNSAHPVQLVARGAFRLSGHLKRHLGFCHRECSGTVHTDSRVTRRSLIPLGLV</sequence>
<reference evidence="1 2" key="1">
    <citation type="submission" date="2021-06" db="EMBL/GenBank/DDBJ databases">
        <authorList>
            <person name="Palmer J.M."/>
        </authorList>
    </citation>
    <scope>NUCLEOTIDE SEQUENCE [LARGE SCALE GENOMIC DNA]</scope>
    <source>
        <strain evidence="1 2">XC_2019</strain>
        <tissue evidence="1">Muscle</tissue>
    </source>
</reference>
<organism evidence="1 2">
    <name type="scientific">Xenoophorus captivus</name>
    <dbReference type="NCBI Taxonomy" id="1517983"/>
    <lineage>
        <taxon>Eukaryota</taxon>
        <taxon>Metazoa</taxon>
        <taxon>Chordata</taxon>
        <taxon>Craniata</taxon>
        <taxon>Vertebrata</taxon>
        <taxon>Euteleostomi</taxon>
        <taxon>Actinopterygii</taxon>
        <taxon>Neopterygii</taxon>
        <taxon>Teleostei</taxon>
        <taxon>Neoteleostei</taxon>
        <taxon>Acanthomorphata</taxon>
        <taxon>Ovalentaria</taxon>
        <taxon>Atherinomorphae</taxon>
        <taxon>Cyprinodontiformes</taxon>
        <taxon>Goodeidae</taxon>
        <taxon>Xenoophorus</taxon>
    </lineage>
</organism>
<keyword evidence="2" id="KW-1185">Reference proteome</keyword>
<evidence type="ECO:0000313" key="1">
    <source>
        <dbReference type="EMBL" id="MEQ2193242.1"/>
    </source>
</evidence>
<proteinExistence type="predicted"/>
<name>A0ABV0QCL1_9TELE</name>
<comment type="caution">
    <text evidence="1">The sequence shown here is derived from an EMBL/GenBank/DDBJ whole genome shotgun (WGS) entry which is preliminary data.</text>
</comment>
<accession>A0ABV0QCL1</accession>
<gene>
    <name evidence="1" type="ORF">XENOCAPTIV_027420</name>
</gene>